<sequence>MSINEPAYAKALEKTKNILGESGEGFVAGNASITTLTKQNNLTIELLLTLHGKIKSLEDKIQDLKEDLTKKADKPSSSGLDKQLDDLAKRIEGLRTGAAPVKVVERGKLKVHANPFELLRKIQ</sequence>
<evidence type="ECO:0000256" key="1">
    <source>
        <dbReference type="SAM" id="Coils"/>
    </source>
</evidence>
<evidence type="ECO:0000313" key="3">
    <source>
        <dbReference type="Proteomes" id="UP000204520"/>
    </source>
</evidence>
<dbReference type="KEGG" id="vg:5142115"/>
<dbReference type="OrthoDB" id="27591at10239"/>
<feature type="coiled-coil region" evidence="1">
    <location>
        <begin position="47"/>
        <end position="74"/>
    </location>
</feature>
<organism evidence="2 3">
    <name type="scientific">Sugarcane bacilliform MO virus</name>
    <dbReference type="NCBI Taxonomy" id="362399"/>
    <lineage>
        <taxon>Viruses</taxon>
        <taxon>Riboviria</taxon>
        <taxon>Pararnavirae</taxon>
        <taxon>Artverviricota</taxon>
        <taxon>Revtraviricetes</taxon>
        <taxon>Ortervirales</taxon>
        <taxon>Caulimoviridae</taxon>
        <taxon>Badnavirus</taxon>
        <taxon>Badnavirus deltasacchari</taxon>
    </lineage>
</organism>
<protein>
    <submittedName>
        <fullName evidence="2">ORF2</fullName>
    </submittedName>
</protein>
<dbReference type="RefSeq" id="YP_595724.1">
    <property type="nucleotide sequence ID" value="NC_008017.1"/>
</dbReference>
<dbReference type="GeneID" id="5142115"/>
<proteinExistence type="predicted"/>
<dbReference type="EMBL" id="M89923">
    <property type="protein sequence ID" value="AAA47453.1"/>
    <property type="molecule type" value="Genomic_DNA"/>
</dbReference>
<dbReference type="Proteomes" id="UP000204520">
    <property type="component" value="Segment"/>
</dbReference>
<accession>Q86997</accession>
<keyword evidence="3" id="KW-1185">Reference proteome</keyword>
<name>Q86997_9VIRU</name>
<evidence type="ECO:0000313" key="2">
    <source>
        <dbReference type="EMBL" id="AAA47453.1"/>
    </source>
</evidence>
<reference evidence="2 3" key="1">
    <citation type="journal article" date="1993" name="J. Gen. Virol.">
        <title>An analysis of the complete sequence of a sugarcane bacilliform virus genome infectious to banana and rice.</title>
        <authorList>
            <person name="Bouhida M."/>
            <person name="Lockhart B.E."/>
            <person name="Olszewski N.E."/>
        </authorList>
    </citation>
    <scope>NUCLEOTIDE SEQUENCE [LARGE SCALE GENOMIC DNA]</scope>
</reference>
<keyword evidence="1" id="KW-0175">Coiled coil</keyword>
<dbReference type="PIR" id="S27937">
    <property type="entry name" value="S27937"/>
</dbReference>